<dbReference type="PANTHER" id="PTHR43067">
    <property type="entry name" value="OLIGOPEPTIDE/DIPEPTIDE ABC TRANSPORTER, ATPASE SUBUNIT"/>
    <property type="match status" value="1"/>
</dbReference>
<dbReference type="Pfam" id="PF08352">
    <property type="entry name" value="oligo_HPY"/>
    <property type="match status" value="1"/>
</dbReference>
<keyword evidence="2" id="KW-0547">Nucleotide-binding</keyword>
<dbReference type="InterPro" id="IPR027417">
    <property type="entry name" value="P-loop_NTPase"/>
</dbReference>
<feature type="non-terminal residue" evidence="5">
    <location>
        <position position="1"/>
    </location>
</feature>
<evidence type="ECO:0000259" key="4">
    <source>
        <dbReference type="Pfam" id="PF08352"/>
    </source>
</evidence>
<dbReference type="EMBL" id="UINC01147694">
    <property type="protein sequence ID" value="SVD39167.1"/>
    <property type="molecule type" value="Genomic_DNA"/>
</dbReference>
<keyword evidence="1" id="KW-0813">Transport</keyword>
<dbReference type="AlphaFoldDB" id="A0A382UYC8"/>
<keyword evidence="3" id="KW-0067">ATP-binding</keyword>
<gene>
    <name evidence="5" type="ORF">METZ01_LOCUS392021</name>
</gene>
<reference evidence="5" key="1">
    <citation type="submission" date="2018-05" db="EMBL/GenBank/DDBJ databases">
        <authorList>
            <person name="Lanie J.A."/>
            <person name="Ng W.-L."/>
            <person name="Kazmierczak K.M."/>
            <person name="Andrzejewski T.M."/>
            <person name="Davidsen T.M."/>
            <person name="Wayne K.J."/>
            <person name="Tettelin H."/>
            <person name="Glass J.I."/>
            <person name="Rusch D."/>
            <person name="Podicherti R."/>
            <person name="Tsui H.-C.T."/>
            <person name="Winkler M.E."/>
        </authorList>
    </citation>
    <scope>NUCLEOTIDE SEQUENCE</scope>
</reference>
<dbReference type="InterPro" id="IPR013563">
    <property type="entry name" value="Oligopep_ABC_C"/>
</dbReference>
<organism evidence="5">
    <name type="scientific">marine metagenome</name>
    <dbReference type="NCBI Taxonomy" id="408172"/>
    <lineage>
        <taxon>unclassified sequences</taxon>
        <taxon>metagenomes</taxon>
        <taxon>ecological metagenomes</taxon>
    </lineage>
</organism>
<dbReference type="GO" id="GO:0005524">
    <property type="term" value="F:ATP binding"/>
    <property type="evidence" value="ECO:0007669"/>
    <property type="project" value="UniProtKB-KW"/>
</dbReference>
<dbReference type="Gene3D" id="3.40.50.300">
    <property type="entry name" value="P-loop containing nucleotide triphosphate hydrolases"/>
    <property type="match status" value="1"/>
</dbReference>
<feature type="domain" description="Oligopeptide/dipeptide ABC transporter C-terminal" evidence="4">
    <location>
        <begin position="6"/>
        <end position="71"/>
    </location>
</feature>
<evidence type="ECO:0000313" key="5">
    <source>
        <dbReference type="EMBL" id="SVD39167.1"/>
    </source>
</evidence>
<protein>
    <recommendedName>
        <fullName evidence="4">Oligopeptide/dipeptide ABC transporter C-terminal domain-containing protein</fullName>
    </recommendedName>
</protein>
<evidence type="ECO:0000256" key="3">
    <source>
        <dbReference type="ARBA" id="ARBA00022840"/>
    </source>
</evidence>
<sequence>YLGNLVEIGPTRSVFENPKHPYTHSLLSALPSIKKGKRKERMILKGDPPTPIDPPPGCPFADRCSNTQEKCRIEKPVLEPLEKESSQLVACFFQNENVH</sequence>
<dbReference type="NCBIfam" id="TIGR01727">
    <property type="entry name" value="oligo_HPY"/>
    <property type="match status" value="1"/>
</dbReference>
<dbReference type="SUPFAM" id="SSF52540">
    <property type="entry name" value="P-loop containing nucleoside triphosphate hydrolases"/>
    <property type="match status" value="1"/>
</dbReference>
<accession>A0A382UYC8</accession>
<name>A0A382UYC8_9ZZZZ</name>
<evidence type="ECO:0000256" key="2">
    <source>
        <dbReference type="ARBA" id="ARBA00022741"/>
    </source>
</evidence>
<proteinExistence type="predicted"/>
<dbReference type="GO" id="GO:0015833">
    <property type="term" value="P:peptide transport"/>
    <property type="evidence" value="ECO:0007669"/>
    <property type="project" value="InterPro"/>
</dbReference>
<dbReference type="PANTHER" id="PTHR43067:SF3">
    <property type="entry name" value="MALTOSE ABC TRANSPORTER, ATP-BINDING PROTEIN"/>
    <property type="match status" value="1"/>
</dbReference>
<evidence type="ECO:0000256" key="1">
    <source>
        <dbReference type="ARBA" id="ARBA00022448"/>
    </source>
</evidence>